<sequence>MNLLLLSSLFSGILFYLYMKNKTITPLFIKSSYAKELIDFILGLLVNSQRQIEKQTSDN</sequence>
<name>A0A1M7L771_9FLAO</name>
<organism evidence="1 2">
    <name type="scientific">Chryseobacterium polytrichastri</name>
    <dbReference type="NCBI Taxonomy" id="1302687"/>
    <lineage>
        <taxon>Bacteria</taxon>
        <taxon>Pseudomonadati</taxon>
        <taxon>Bacteroidota</taxon>
        <taxon>Flavobacteriia</taxon>
        <taxon>Flavobacteriales</taxon>
        <taxon>Weeksellaceae</taxon>
        <taxon>Chryseobacterium group</taxon>
        <taxon>Chryseobacterium</taxon>
    </lineage>
</organism>
<dbReference type="EMBL" id="FRAV01000086">
    <property type="protein sequence ID" value="SHM73740.1"/>
    <property type="molecule type" value="Genomic_DNA"/>
</dbReference>
<reference evidence="2" key="1">
    <citation type="submission" date="2016-11" db="EMBL/GenBank/DDBJ databases">
        <authorList>
            <person name="Varghese N."/>
            <person name="Submissions S."/>
        </authorList>
    </citation>
    <scope>NUCLEOTIDE SEQUENCE [LARGE SCALE GENOMIC DNA]</scope>
    <source>
        <strain evidence="2">DSM 26899</strain>
    </source>
</reference>
<dbReference type="AlphaFoldDB" id="A0A1M7L771"/>
<proteinExistence type="predicted"/>
<dbReference type="STRING" id="1302687.SAMN05444267_10864"/>
<protein>
    <submittedName>
        <fullName evidence="1">Uncharacterized protein</fullName>
    </submittedName>
</protein>
<keyword evidence="2" id="KW-1185">Reference proteome</keyword>
<dbReference type="Proteomes" id="UP000184364">
    <property type="component" value="Unassembled WGS sequence"/>
</dbReference>
<evidence type="ECO:0000313" key="1">
    <source>
        <dbReference type="EMBL" id="SHM73740.1"/>
    </source>
</evidence>
<evidence type="ECO:0000313" key="2">
    <source>
        <dbReference type="Proteomes" id="UP000184364"/>
    </source>
</evidence>
<gene>
    <name evidence="1" type="ORF">SAMN05444267_10864</name>
</gene>
<accession>A0A1M7L771</accession>